<dbReference type="Proteomes" id="UP001228139">
    <property type="component" value="Chromosome"/>
</dbReference>
<reference evidence="2 3" key="1">
    <citation type="submission" date="2023-07" db="EMBL/GenBank/DDBJ databases">
        <title>Pathogenic bacteria of pear tree diseases.</title>
        <authorList>
            <person name="Zhang Z."/>
            <person name="He L."/>
            <person name="Huang R."/>
        </authorList>
    </citation>
    <scope>NUCLEOTIDE SEQUENCE [LARGE SCALE GENOMIC DNA]</scope>
    <source>
        <strain evidence="2 3">DE2</strain>
    </source>
</reference>
<evidence type="ECO:0000313" key="3">
    <source>
        <dbReference type="Proteomes" id="UP001228139"/>
    </source>
</evidence>
<feature type="domain" description="Beta-lactamase-related" evidence="1">
    <location>
        <begin position="12"/>
        <end position="320"/>
    </location>
</feature>
<dbReference type="InterPro" id="IPR012338">
    <property type="entry name" value="Beta-lactam/transpept-like"/>
</dbReference>
<proteinExistence type="predicted"/>
<evidence type="ECO:0000313" key="2">
    <source>
        <dbReference type="EMBL" id="WLS79124.1"/>
    </source>
</evidence>
<name>A0AA50DJD2_9GAMM</name>
<evidence type="ECO:0000259" key="1">
    <source>
        <dbReference type="Pfam" id="PF00144"/>
    </source>
</evidence>
<keyword evidence="2" id="KW-0378">Hydrolase</keyword>
<dbReference type="InterPro" id="IPR001466">
    <property type="entry name" value="Beta-lactam-related"/>
</dbReference>
<keyword evidence="3" id="KW-1185">Reference proteome</keyword>
<dbReference type="InterPro" id="IPR050491">
    <property type="entry name" value="AmpC-like"/>
</dbReference>
<dbReference type="SUPFAM" id="SSF56601">
    <property type="entry name" value="beta-lactamase/transpeptidase-like"/>
    <property type="match status" value="1"/>
</dbReference>
<accession>A0AA50DJD2</accession>
<sequence>MTLNWQQAQKVADNIAAGWGKPGAPGGAIALFDAENLRSLSAGGLADLAQNSAFDGDTVVRYASVTKHIFASLVTGAASQHIGLEDRLADHLPQLTGENGQVSVGRALDMTSGLPDVRETLSLLGLSVYNATSAAALLAFLAEMGDLSYPPGSEVSYSNTGYRLVEEALKAKGVLLADLLDEQINQPLGTHFTAPESWFDVVPGLVPGYWQQNNQWLLASAGLHLSASGSVTGSVNDLSKWLQYLLSEETILNRLMATRYLADGRPSGYGLGIAHSSVGNVKLVGHGGSHAGYKSYFLLDPQQKVGLALVANREDVASFDTALAVMAALQDQTLPERGHELTPGLYVAEAGSDWLEVNASSITWLGAAENLYRGEQPGEAISLSSTFPVRLRQEGGTIHGEIGLAARRFVPVAPESATLAAIQGRWSVPEMRSELVIDGENMVMGIGPAAITATLVSLGKGRLLATAQDGPWQKRFAVQVEGESLKLLLNRSRVVKYWRQ</sequence>
<gene>
    <name evidence="2" type="ORF">Q3V30_00990</name>
</gene>
<dbReference type="PANTHER" id="PTHR46825">
    <property type="entry name" value="D-ALANYL-D-ALANINE-CARBOXYPEPTIDASE/ENDOPEPTIDASE AMPH"/>
    <property type="match status" value="1"/>
</dbReference>
<protein>
    <submittedName>
        <fullName evidence="2">Serine hydrolase domain-containing protein</fullName>
        <ecNumber evidence="2">3.1.1.103</ecNumber>
    </submittedName>
</protein>
<dbReference type="Pfam" id="PF00144">
    <property type="entry name" value="Beta-lactamase"/>
    <property type="match status" value="1"/>
</dbReference>
<dbReference type="EMBL" id="CP132353">
    <property type="protein sequence ID" value="WLS79124.1"/>
    <property type="molecule type" value="Genomic_DNA"/>
</dbReference>
<dbReference type="EC" id="3.1.1.103" evidence="2"/>
<dbReference type="PANTHER" id="PTHR46825:SF7">
    <property type="entry name" value="D-ALANYL-D-ALANINE CARBOXYPEPTIDASE"/>
    <property type="match status" value="1"/>
</dbReference>
<dbReference type="RefSeq" id="WP_306209617.1">
    <property type="nucleotide sequence ID" value="NZ_CP132353.1"/>
</dbReference>
<dbReference type="GO" id="GO:0016787">
    <property type="term" value="F:hydrolase activity"/>
    <property type="evidence" value="ECO:0007669"/>
    <property type="project" value="UniProtKB-KW"/>
</dbReference>
<organism evidence="2 3">
    <name type="scientific">Erwinia pyri</name>
    <dbReference type="NCBI Taxonomy" id="3062598"/>
    <lineage>
        <taxon>Bacteria</taxon>
        <taxon>Pseudomonadati</taxon>
        <taxon>Pseudomonadota</taxon>
        <taxon>Gammaproteobacteria</taxon>
        <taxon>Enterobacterales</taxon>
        <taxon>Erwiniaceae</taxon>
        <taxon>Erwinia</taxon>
    </lineage>
</organism>
<dbReference type="Gene3D" id="3.40.710.10">
    <property type="entry name" value="DD-peptidase/beta-lactamase superfamily"/>
    <property type="match status" value="1"/>
</dbReference>
<dbReference type="KEGG" id="epi:Q3V30_00990"/>
<dbReference type="AlphaFoldDB" id="A0AA50DJD2"/>